<dbReference type="GO" id="GO:0008360">
    <property type="term" value="P:regulation of cell shape"/>
    <property type="evidence" value="ECO:0007669"/>
    <property type="project" value="UniProtKB-KW"/>
</dbReference>
<dbReference type="EMBL" id="AODE01000008">
    <property type="protein sequence ID" value="EUJ31864.1"/>
    <property type="molecule type" value="Genomic_DNA"/>
</dbReference>
<evidence type="ECO:0000256" key="12">
    <source>
        <dbReference type="ARBA" id="ARBA00023306"/>
    </source>
</evidence>
<dbReference type="STRING" id="1265820.PCORN_03398"/>
<evidence type="ECO:0000256" key="8">
    <source>
        <dbReference type="ARBA" id="ARBA00022960"/>
    </source>
</evidence>
<evidence type="ECO:0000256" key="4">
    <source>
        <dbReference type="ARBA" id="ARBA00022618"/>
    </source>
</evidence>
<feature type="transmembrane region" description="Helical" evidence="22">
    <location>
        <begin position="154"/>
        <end position="171"/>
    </location>
</feature>
<feature type="transmembrane region" description="Helical" evidence="22">
    <location>
        <begin position="326"/>
        <end position="345"/>
    </location>
</feature>
<evidence type="ECO:0000313" key="23">
    <source>
        <dbReference type="EMBL" id="EUJ31864.1"/>
    </source>
</evidence>
<evidence type="ECO:0000256" key="21">
    <source>
        <dbReference type="ARBA" id="ARBA00049966"/>
    </source>
</evidence>
<keyword evidence="24" id="KW-1185">Reference proteome</keyword>
<keyword evidence="9" id="KW-0573">Peptidoglycan synthesis</keyword>
<comment type="similarity">
    <text evidence="16">Belongs to the SEDS family. FtsW subfamily.</text>
</comment>
<evidence type="ECO:0000256" key="3">
    <source>
        <dbReference type="ARBA" id="ARBA00022475"/>
    </source>
</evidence>
<keyword evidence="13" id="KW-0961">Cell wall biogenesis/degradation</keyword>
<sequence>MRLEMIGRCVCLKKMLKSYDYPLLAVYLIVCIFGLIMVYSSSMFVAINKGWDPATFYNSQLKNWIISLVLLIFFAVFPYKILQNNKMLMLIMFGSVAMLLLVLVFGDSANNAQSWLELGPIRIQPSEFIKVSMIIYMAAIYSKKQRYIDDFNRGVLPPVLFLVVICFLILLQPDIGTAAIIFLTGCGIIMASGMRLKTILKLVGLGLLILAVLCVVVFLLPEELRSKLITTKRIGRITSFQNPFTDHGASGYQLVNSFYAIGSGGFFGQGLGESVQKLGYLPESHTDFIIAIIAEELGFFGILITVGGIFFIVLRSITNGMRLNDSFGSLLCYGTATLIGIQAFINLGGASGMIPLTGVTLPFTSFGGSSLMSMSILVGIVLNVSMMNKFQKNYGSEKDLAKPRKAVQPRTQR</sequence>
<evidence type="ECO:0000256" key="15">
    <source>
        <dbReference type="ARBA" id="ARBA00033270"/>
    </source>
</evidence>
<dbReference type="GO" id="GO:0005886">
    <property type="term" value="C:plasma membrane"/>
    <property type="evidence" value="ECO:0007669"/>
    <property type="project" value="UniProtKB-SubCell"/>
</dbReference>
<comment type="pathway">
    <text evidence="2">Cell wall biogenesis; peptidoglycan biosynthesis.</text>
</comment>
<accession>W7BY37</accession>
<evidence type="ECO:0000256" key="13">
    <source>
        <dbReference type="ARBA" id="ARBA00023316"/>
    </source>
</evidence>
<dbReference type="PATRIC" id="fig|1265820.5.peg.664"/>
<dbReference type="InterPro" id="IPR013437">
    <property type="entry name" value="FtsW"/>
</dbReference>
<evidence type="ECO:0000256" key="11">
    <source>
        <dbReference type="ARBA" id="ARBA00023136"/>
    </source>
</evidence>
<feature type="transmembrane region" description="Helical" evidence="22">
    <location>
        <begin position="64"/>
        <end position="81"/>
    </location>
</feature>
<reference evidence="23 24" key="1">
    <citation type="journal article" date="2014" name="Int. J. Syst. Evol. Microbiol.">
        <title>Listeria floridensis sp. nov., Listeria aquatica sp. nov., Listeria cornellensis sp. nov., Listeria riparia sp. nov. and Listeria grandensis sp. nov., from agricultural and natural environments.</title>
        <authorList>
            <person name="den Bakker H.C."/>
            <person name="Warchocki S."/>
            <person name="Wright E.M."/>
            <person name="Allred A.F."/>
            <person name="Ahlstrom C."/>
            <person name="Manuel C.S."/>
            <person name="Stasiewicz M.J."/>
            <person name="Burrell A."/>
            <person name="Roof S."/>
            <person name="Strawn L."/>
            <person name="Fortes E.D."/>
            <person name="Nightingale K.K."/>
            <person name="Kephart D."/>
            <person name="Wiedmann M."/>
        </authorList>
    </citation>
    <scope>NUCLEOTIDE SEQUENCE [LARGE SCALE GENOMIC DNA]</scope>
    <source>
        <strain evidence="24">FSL F6-969</strain>
    </source>
</reference>
<evidence type="ECO:0000256" key="14">
    <source>
        <dbReference type="ARBA" id="ARBA00032370"/>
    </source>
</evidence>
<dbReference type="GO" id="GO:0071555">
    <property type="term" value="P:cell wall organization"/>
    <property type="evidence" value="ECO:0007669"/>
    <property type="project" value="UniProtKB-KW"/>
</dbReference>
<feature type="transmembrane region" description="Helical" evidence="22">
    <location>
        <begin position="177"/>
        <end position="195"/>
    </location>
</feature>
<evidence type="ECO:0000313" key="24">
    <source>
        <dbReference type="Proteomes" id="UP000019254"/>
    </source>
</evidence>
<feature type="transmembrane region" description="Helical" evidence="22">
    <location>
        <begin position="365"/>
        <end position="384"/>
    </location>
</feature>
<evidence type="ECO:0000256" key="2">
    <source>
        <dbReference type="ARBA" id="ARBA00004752"/>
    </source>
</evidence>
<dbReference type="AlphaFoldDB" id="W7BY37"/>
<evidence type="ECO:0000256" key="10">
    <source>
        <dbReference type="ARBA" id="ARBA00022989"/>
    </source>
</evidence>
<keyword evidence="11 22" id="KW-0472">Membrane</keyword>
<dbReference type="Pfam" id="PF01098">
    <property type="entry name" value="FTSW_RODA_SPOVE"/>
    <property type="match status" value="1"/>
</dbReference>
<dbReference type="GO" id="GO:0009252">
    <property type="term" value="P:peptidoglycan biosynthetic process"/>
    <property type="evidence" value="ECO:0007669"/>
    <property type="project" value="UniProtKB-KW"/>
</dbReference>
<dbReference type="GO" id="GO:0015648">
    <property type="term" value="F:lipid-linked peptidoglycan transporter activity"/>
    <property type="evidence" value="ECO:0007669"/>
    <property type="project" value="TreeGrafter"/>
</dbReference>
<dbReference type="GO" id="GO:0051301">
    <property type="term" value="P:cell division"/>
    <property type="evidence" value="ECO:0007669"/>
    <property type="project" value="UniProtKB-KW"/>
</dbReference>
<keyword evidence="6" id="KW-0808">Transferase</keyword>
<comment type="subcellular location">
    <subcellularLocation>
        <location evidence="1">Cell membrane</location>
        <topology evidence="1">Multi-pass membrane protein</topology>
    </subcellularLocation>
</comment>
<keyword evidence="8" id="KW-0133">Cell shape</keyword>
<dbReference type="InterPro" id="IPR001182">
    <property type="entry name" value="FtsW/RodA"/>
</dbReference>
<feature type="transmembrane region" description="Helical" evidence="22">
    <location>
        <begin position="126"/>
        <end position="142"/>
    </location>
</feature>
<evidence type="ECO:0000256" key="20">
    <source>
        <dbReference type="ARBA" id="ARBA00049902"/>
    </source>
</evidence>
<feature type="transmembrane region" description="Helical" evidence="22">
    <location>
        <begin position="288"/>
        <end position="314"/>
    </location>
</feature>
<proteinExistence type="inferred from homology"/>
<comment type="caution">
    <text evidence="23">The sequence shown here is derived from an EMBL/GenBank/DDBJ whole genome shotgun (WGS) entry which is preliminary data.</text>
</comment>
<keyword evidence="5" id="KW-0328">Glycosyltransferase</keyword>
<keyword evidence="7 22" id="KW-0812">Transmembrane</keyword>
<dbReference type="EC" id="2.4.99.28" evidence="19"/>
<feature type="transmembrane region" description="Helical" evidence="22">
    <location>
        <begin position="21"/>
        <end position="44"/>
    </location>
</feature>
<keyword evidence="4" id="KW-0132">Cell division</keyword>
<dbReference type="GO" id="GO:0032153">
    <property type="term" value="C:cell division site"/>
    <property type="evidence" value="ECO:0007669"/>
    <property type="project" value="TreeGrafter"/>
</dbReference>
<keyword evidence="10 22" id="KW-1133">Transmembrane helix</keyword>
<dbReference type="Proteomes" id="UP000019254">
    <property type="component" value="Unassembled WGS sequence"/>
</dbReference>
<organism evidence="23 24">
    <name type="scientific">Listeria cornellensis FSL F6-0969</name>
    <dbReference type="NCBI Taxonomy" id="1265820"/>
    <lineage>
        <taxon>Bacteria</taxon>
        <taxon>Bacillati</taxon>
        <taxon>Bacillota</taxon>
        <taxon>Bacilli</taxon>
        <taxon>Bacillales</taxon>
        <taxon>Listeriaceae</taxon>
        <taxon>Listeria</taxon>
    </lineage>
</organism>
<dbReference type="NCBIfam" id="TIGR02614">
    <property type="entry name" value="ftsW"/>
    <property type="match status" value="1"/>
</dbReference>
<protein>
    <recommendedName>
        <fullName evidence="17">Probable peptidoglycan glycosyltransferase FtsW</fullName>
        <ecNumber evidence="19">2.4.99.28</ecNumber>
    </recommendedName>
    <alternativeName>
        <fullName evidence="18">Cell division protein FtsW</fullName>
    </alternativeName>
    <alternativeName>
        <fullName evidence="15">Cell wall polymerase</fullName>
    </alternativeName>
    <alternativeName>
        <fullName evidence="14">Peptidoglycan polymerase</fullName>
    </alternativeName>
</protein>
<name>W7BY37_9LIST</name>
<evidence type="ECO:0000256" key="17">
    <source>
        <dbReference type="ARBA" id="ARBA00041185"/>
    </source>
</evidence>
<evidence type="ECO:0000256" key="6">
    <source>
        <dbReference type="ARBA" id="ARBA00022679"/>
    </source>
</evidence>
<dbReference type="GO" id="GO:0008955">
    <property type="term" value="F:peptidoglycan glycosyltransferase activity"/>
    <property type="evidence" value="ECO:0007669"/>
    <property type="project" value="UniProtKB-EC"/>
</dbReference>
<comment type="function">
    <text evidence="21">Peptidoglycan polymerase that is essential for cell division.</text>
</comment>
<comment type="catalytic activity">
    <reaction evidence="20">
        <text>[GlcNAc-(1-&gt;4)-Mur2Ac(oyl-L-Ala-gamma-D-Glu-L-Lys-D-Ala-D-Ala)](n)-di-trans,octa-cis-undecaprenyl diphosphate + beta-D-GlcNAc-(1-&gt;4)-Mur2Ac(oyl-L-Ala-gamma-D-Glu-L-Lys-D-Ala-D-Ala)-di-trans,octa-cis-undecaprenyl diphosphate = [GlcNAc-(1-&gt;4)-Mur2Ac(oyl-L-Ala-gamma-D-Glu-L-Lys-D-Ala-D-Ala)](n+1)-di-trans,octa-cis-undecaprenyl diphosphate + di-trans,octa-cis-undecaprenyl diphosphate + H(+)</text>
        <dbReference type="Rhea" id="RHEA:23708"/>
        <dbReference type="Rhea" id="RHEA-COMP:9602"/>
        <dbReference type="Rhea" id="RHEA-COMP:9603"/>
        <dbReference type="ChEBI" id="CHEBI:15378"/>
        <dbReference type="ChEBI" id="CHEBI:58405"/>
        <dbReference type="ChEBI" id="CHEBI:60033"/>
        <dbReference type="ChEBI" id="CHEBI:78435"/>
        <dbReference type="EC" id="2.4.99.28"/>
    </reaction>
</comment>
<evidence type="ECO:0000256" key="5">
    <source>
        <dbReference type="ARBA" id="ARBA00022676"/>
    </source>
</evidence>
<evidence type="ECO:0000256" key="7">
    <source>
        <dbReference type="ARBA" id="ARBA00022692"/>
    </source>
</evidence>
<evidence type="ECO:0000256" key="16">
    <source>
        <dbReference type="ARBA" id="ARBA00038053"/>
    </source>
</evidence>
<evidence type="ECO:0000256" key="22">
    <source>
        <dbReference type="SAM" id="Phobius"/>
    </source>
</evidence>
<evidence type="ECO:0000256" key="1">
    <source>
        <dbReference type="ARBA" id="ARBA00004651"/>
    </source>
</evidence>
<evidence type="ECO:0000256" key="19">
    <source>
        <dbReference type="ARBA" id="ARBA00044770"/>
    </source>
</evidence>
<feature type="transmembrane region" description="Helical" evidence="22">
    <location>
        <begin position="202"/>
        <end position="220"/>
    </location>
</feature>
<feature type="transmembrane region" description="Helical" evidence="22">
    <location>
        <begin position="88"/>
        <end position="106"/>
    </location>
</feature>
<dbReference type="PANTHER" id="PTHR30474:SF2">
    <property type="entry name" value="PEPTIDOGLYCAN GLYCOSYLTRANSFERASE FTSW-RELATED"/>
    <property type="match status" value="1"/>
</dbReference>
<dbReference type="PANTHER" id="PTHR30474">
    <property type="entry name" value="CELL CYCLE PROTEIN"/>
    <property type="match status" value="1"/>
</dbReference>
<evidence type="ECO:0000256" key="18">
    <source>
        <dbReference type="ARBA" id="ARBA00041418"/>
    </source>
</evidence>
<keyword evidence="12" id="KW-0131">Cell cycle</keyword>
<gene>
    <name evidence="23" type="ORF">PCORN_03398</name>
</gene>
<keyword evidence="3" id="KW-1003">Cell membrane</keyword>
<evidence type="ECO:0000256" key="9">
    <source>
        <dbReference type="ARBA" id="ARBA00022984"/>
    </source>
</evidence>